<dbReference type="PANTHER" id="PTHR34267:SF17">
    <property type="entry name" value="OS06G0114500 PROTEIN"/>
    <property type="match status" value="1"/>
</dbReference>
<dbReference type="Proteomes" id="UP001633002">
    <property type="component" value="Unassembled WGS sequence"/>
</dbReference>
<comment type="caution">
    <text evidence="1">The sequence shown here is derived from an EMBL/GenBank/DDBJ whole genome shotgun (WGS) entry which is preliminary data.</text>
</comment>
<dbReference type="PANTHER" id="PTHR34267">
    <property type="entry name" value="OS11G0161033 PROTEIN"/>
    <property type="match status" value="1"/>
</dbReference>
<reference evidence="1 2" key="1">
    <citation type="submission" date="2024-09" db="EMBL/GenBank/DDBJ databases">
        <title>Chromosome-scale assembly of Riccia sorocarpa.</title>
        <authorList>
            <person name="Paukszto L."/>
        </authorList>
    </citation>
    <scope>NUCLEOTIDE SEQUENCE [LARGE SCALE GENOMIC DNA]</scope>
    <source>
        <strain evidence="1">LP-2024</strain>
        <tissue evidence="1">Aerial parts of the thallus</tissue>
    </source>
</reference>
<evidence type="ECO:0000313" key="1">
    <source>
        <dbReference type="EMBL" id="KAL3687751.1"/>
    </source>
</evidence>
<keyword evidence="2" id="KW-1185">Reference proteome</keyword>
<protein>
    <submittedName>
        <fullName evidence="1">Uncharacterized protein</fullName>
    </submittedName>
</protein>
<evidence type="ECO:0000313" key="2">
    <source>
        <dbReference type="Proteomes" id="UP001633002"/>
    </source>
</evidence>
<dbReference type="EMBL" id="JBJQOH010000004">
    <property type="protein sequence ID" value="KAL3687751.1"/>
    <property type="molecule type" value="Genomic_DNA"/>
</dbReference>
<name>A0ABD3HA95_9MARC</name>
<proteinExistence type="predicted"/>
<organism evidence="1 2">
    <name type="scientific">Riccia sorocarpa</name>
    <dbReference type="NCBI Taxonomy" id="122646"/>
    <lineage>
        <taxon>Eukaryota</taxon>
        <taxon>Viridiplantae</taxon>
        <taxon>Streptophyta</taxon>
        <taxon>Embryophyta</taxon>
        <taxon>Marchantiophyta</taxon>
        <taxon>Marchantiopsida</taxon>
        <taxon>Marchantiidae</taxon>
        <taxon>Marchantiales</taxon>
        <taxon>Ricciaceae</taxon>
        <taxon>Riccia</taxon>
    </lineage>
</organism>
<sequence length="82" mass="9172">MSGSMSFSKVALPAVLASFVPAYLFWDLVRNRKVFGGTVPKSIADPNWEKETLKRFDSGWPREAGSPVVLNPITRENFQKTV</sequence>
<dbReference type="Pfam" id="PF06592">
    <property type="entry name" value="DUF1138"/>
    <property type="match status" value="1"/>
</dbReference>
<dbReference type="InterPro" id="IPR009515">
    <property type="entry name" value="DUF1138"/>
</dbReference>
<dbReference type="AlphaFoldDB" id="A0ABD3HA95"/>
<gene>
    <name evidence="1" type="ORF">R1sor_014060</name>
</gene>
<accession>A0ABD3HA95</accession>